<feature type="region of interest" description="Disordered" evidence="4">
    <location>
        <begin position="1336"/>
        <end position="1390"/>
    </location>
</feature>
<organism evidence="6 7">
    <name type="scientific">Hevea brasiliensis</name>
    <name type="common">Para rubber tree</name>
    <name type="synonym">Siphonia brasiliensis</name>
    <dbReference type="NCBI Taxonomy" id="3981"/>
    <lineage>
        <taxon>Eukaryota</taxon>
        <taxon>Viridiplantae</taxon>
        <taxon>Streptophyta</taxon>
        <taxon>Embryophyta</taxon>
        <taxon>Tracheophyta</taxon>
        <taxon>Spermatophyta</taxon>
        <taxon>Magnoliopsida</taxon>
        <taxon>eudicotyledons</taxon>
        <taxon>Gunneridae</taxon>
        <taxon>Pentapetalae</taxon>
        <taxon>rosids</taxon>
        <taxon>fabids</taxon>
        <taxon>Malpighiales</taxon>
        <taxon>Euphorbiaceae</taxon>
        <taxon>Crotonoideae</taxon>
        <taxon>Micrandreae</taxon>
        <taxon>Hevea</taxon>
    </lineage>
</organism>
<protein>
    <recommendedName>
        <fullName evidence="5">CW-type domain-containing protein</fullName>
    </recommendedName>
</protein>
<feature type="region of interest" description="Disordered" evidence="4">
    <location>
        <begin position="1044"/>
        <end position="1065"/>
    </location>
</feature>
<keyword evidence="2" id="KW-0863">Zinc-finger</keyword>
<evidence type="ECO:0000313" key="7">
    <source>
        <dbReference type="Proteomes" id="UP000467840"/>
    </source>
</evidence>
<sequence length="1621" mass="177824">MGMEENSELEEGKAFRCRDDDDDNNVDPEIALSYIGLNSVGMAHFCLPMNDLHRETLFGHPKTPQKNSSPPRSPNNLPVEGWPQSLRVPSNVLPSVKLGTSSYSTNALHKSGLAPGDVSVKQDSSSLLLDGLGFDNSPSSLLENSPEESDGMLPVSPQVADESPTRILQIMTSFAVPEGALVSPLHDSLLCLIRKEKFSKGSKPLPSHKGSQDNIALLPDESVSFIGNAKLLKGKEVKFLGKSGTAVDLKHGNGIIFENNTAFSAKKKLENDNAENKDMLSNEVKSMPLPGTANGGETLKATGGSSEVPREADQGGVRDGSFPSDLMKEDSLESISGGKGEKRNAWSSSVEKVLEHRALNCDGDALVNLRGNGKSKNSKTSISSKGYSDASKCREDLKVGSLVYSKQKIGQLDKISMPGGKEERLLEGKKSHGTKSSKKAGCVPTKESLVIGDRGAPKDTTTAHGVSKSNDKMHKLKLQKDISKFRDNHRDPLDSKLEKKNSQMGLLERPSVSRRKDSTMDDLEMEQNVSFDKSRERFNGKRVGNQPIPGTLVKDVAYTGISIPGNALASELAPPVMDPILIEENWVCCDSCQKWRLLPNGTRPEHLPERWLCAMLNWLPGMNRCDISEEETTKALNALSQLPLSVGQNNLQNHAKRTASGVQILHVDHNHQSLSSHAASFPGKKKCGLKEIGKAGGSSGIIQLSNSTKNQYHLQESVKSRSLNDMNQSPAEANQMNKTNFHTLTKSHNFVAEQKENHIDGAGDAKQVKMKNKRESDHYGYETSKITKTEDASHADKYRLNSKSGSSTKASGKDLCKSNKHFMGHLKFDTKEKLPLKLGDQAQLSADGGPLDMRTSDKRNIAIKKRKLKEWQDNQNDFNISLNAKERSESGLKKSRVPKNRAFSMKGDNDKLDKTVFLVGSEDHPIDGMVAVRSIHKDQQPRKHRRKFISQQTLDGINSLKNDLQPGQLSLTATSSSSKVSGSLKTRATFDDVKGSPVESVSSSPLRTSFPEKLASTGGNILGKDDATNGGLPVIDEVRRCRDGEGDGQINQSEMKEKVSGDPHPESRELLLDYQDGDANHKIGQTKCSSALFNAGAEMMERCDCSSDLLAIKNCHAEDRVDKYHHDNVFFPKKFGKSSSLKLKDNDRSSTSDFDRDEMKVSEPVNAHGDFSKKRIRNESEIDLRSHASLLKRMNNVKHVIPDKPRSKSNEDEKVRVSISDSIGQCTKKSRMESPLNLQKRDSSDGKTSTVNSDAKMSTVCIRKWNTATQENLIQDFDSEAKLNPIQKDSGSRTKKLAAHFEQEAKSKSQSHQSALGFQQEGASVGLRVCASGNGDVSKVSKHPENPGTKSSAHHSLGHRMLDMKGVRVRDLNSPSPGRTNSSSQTASNALKEAKDLRDYADRLKISGFGFESNETNFQAALKFLHGASLLETCTDPGRQGEMTQIQVYSTTAKLFEVVYWKNSSLSQDRNELQACLQTFSQGESPSSSASDIDNLNNQAAVDKATISKGTVSHVSGNPFIVARNHSNFLRLLDFAQDVSFAMDASRKSQNAYSAANVALEQVQNRDCIESVKKVIDFSFQDVEELMLLVQHAMKAITRAGSILRDFVMIQFEVLVFVILD</sequence>
<dbReference type="Proteomes" id="UP000467840">
    <property type="component" value="Chromosome 14"/>
</dbReference>
<evidence type="ECO:0000256" key="2">
    <source>
        <dbReference type="ARBA" id="ARBA00022771"/>
    </source>
</evidence>
<gene>
    <name evidence="6" type="ORF">GH714_018899</name>
</gene>
<dbReference type="Pfam" id="PF24756">
    <property type="entry name" value="THD_CWZF3-5-7"/>
    <property type="match status" value="2"/>
</dbReference>
<feature type="region of interest" description="Disordered" evidence="4">
    <location>
        <begin position="1138"/>
        <end position="1158"/>
    </location>
</feature>
<dbReference type="InterPro" id="IPR011124">
    <property type="entry name" value="Znf_CW"/>
</dbReference>
<keyword evidence="3" id="KW-0862">Zinc</keyword>
<feature type="region of interest" description="Disordered" evidence="4">
    <location>
        <begin position="417"/>
        <end position="519"/>
    </location>
</feature>
<dbReference type="PANTHER" id="PTHR46524">
    <property type="entry name" value="CW-TYPE ZINC FINGER"/>
    <property type="match status" value="1"/>
</dbReference>
<feature type="compositionally biased region" description="Basic and acidic residues" evidence="4">
    <location>
        <begin position="1142"/>
        <end position="1158"/>
    </location>
</feature>
<reference evidence="6 7" key="1">
    <citation type="journal article" date="2020" name="Mol. Plant">
        <title>The Chromosome-Based Rubber Tree Genome Provides New Insights into Spurge Genome Evolution and Rubber Biosynthesis.</title>
        <authorList>
            <person name="Liu J."/>
            <person name="Shi C."/>
            <person name="Shi C.C."/>
            <person name="Li W."/>
            <person name="Zhang Q.J."/>
            <person name="Zhang Y."/>
            <person name="Li K."/>
            <person name="Lu H.F."/>
            <person name="Shi C."/>
            <person name="Zhu S.T."/>
            <person name="Xiao Z.Y."/>
            <person name="Nan H."/>
            <person name="Yue Y."/>
            <person name="Zhu X.G."/>
            <person name="Wu Y."/>
            <person name="Hong X.N."/>
            <person name="Fan G.Y."/>
            <person name="Tong Y."/>
            <person name="Zhang D."/>
            <person name="Mao C.L."/>
            <person name="Liu Y.L."/>
            <person name="Hao S.J."/>
            <person name="Liu W.Q."/>
            <person name="Lv M.Q."/>
            <person name="Zhang H.B."/>
            <person name="Liu Y."/>
            <person name="Hu-Tang G.R."/>
            <person name="Wang J.P."/>
            <person name="Wang J.H."/>
            <person name="Sun Y.H."/>
            <person name="Ni S.B."/>
            <person name="Chen W.B."/>
            <person name="Zhang X.C."/>
            <person name="Jiao Y.N."/>
            <person name="Eichler E.E."/>
            <person name="Li G.H."/>
            <person name="Liu X."/>
            <person name="Gao L.Z."/>
        </authorList>
    </citation>
    <scope>NUCLEOTIDE SEQUENCE [LARGE SCALE GENOMIC DNA]</scope>
    <source>
        <strain evidence="7">cv. GT1</strain>
        <tissue evidence="6">Leaf</tissue>
    </source>
</reference>
<dbReference type="GO" id="GO:0008270">
    <property type="term" value="F:zinc ion binding"/>
    <property type="evidence" value="ECO:0007669"/>
    <property type="project" value="UniProtKB-KW"/>
</dbReference>
<feature type="region of interest" description="Disordered" evidence="4">
    <location>
        <begin position="56"/>
        <end position="85"/>
    </location>
</feature>
<feature type="compositionally biased region" description="Polar residues" evidence="4">
    <location>
        <begin position="459"/>
        <end position="468"/>
    </location>
</feature>
<feature type="region of interest" description="Disordered" evidence="4">
    <location>
        <begin position="1"/>
        <end position="23"/>
    </location>
</feature>
<feature type="region of interest" description="Disordered" evidence="4">
    <location>
        <begin position="756"/>
        <end position="791"/>
    </location>
</feature>
<feature type="compositionally biased region" description="Basic and acidic residues" evidence="4">
    <location>
        <begin position="1054"/>
        <end position="1065"/>
    </location>
</feature>
<dbReference type="PROSITE" id="PS51050">
    <property type="entry name" value="ZF_CW"/>
    <property type="match status" value="1"/>
</dbReference>
<evidence type="ECO:0000313" key="6">
    <source>
        <dbReference type="EMBL" id="KAF2310982.1"/>
    </source>
</evidence>
<feature type="region of interest" description="Disordered" evidence="4">
    <location>
        <begin position="284"/>
        <end position="344"/>
    </location>
</feature>
<evidence type="ECO:0000259" key="5">
    <source>
        <dbReference type="PROSITE" id="PS51050"/>
    </source>
</evidence>
<feature type="compositionally biased region" description="Basic and acidic residues" evidence="4">
    <location>
        <begin position="10"/>
        <end position="19"/>
    </location>
</feature>
<evidence type="ECO:0000256" key="1">
    <source>
        <dbReference type="ARBA" id="ARBA00022723"/>
    </source>
</evidence>
<dbReference type="Gene3D" id="3.30.40.100">
    <property type="match status" value="1"/>
</dbReference>
<feature type="compositionally biased region" description="Basic and acidic residues" evidence="4">
    <location>
        <begin position="469"/>
        <end position="501"/>
    </location>
</feature>
<comment type="caution">
    <text evidence="6">The sequence shown here is derived from an EMBL/GenBank/DDBJ whole genome shotgun (WGS) entry which is preliminary data.</text>
</comment>
<dbReference type="InterPro" id="IPR055300">
    <property type="entry name" value="CWZF3/5/7"/>
</dbReference>
<proteinExistence type="predicted"/>
<feature type="compositionally biased region" description="Low complexity" evidence="4">
    <location>
        <begin position="67"/>
        <end position="76"/>
    </location>
</feature>
<dbReference type="Pfam" id="PF07496">
    <property type="entry name" value="zf-CW"/>
    <property type="match status" value="1"/>
</dbReference>
<feature type="compositionally biased region" description="Basic and acidic residues" evidence="4">
    <location>
        <begin position="420"/>
        <end position="430"/>
    </location>
</feature>
<evidence type="ECO:0000256" key="3">
    <source>
        <dbReference type="ARBA" id="ARBA00022833"/>
    </source>
</evidence>
<dbReference type="PANTHER" id="PTHR46524:SF12">
    <property type="entry name" value="CW-TYPE DOMAIN-CONTAINING PROTEIN"/>
    <property type="match status" value="1"/>
</dbReference>
<feature type="compositionally biased region" description="Polar residues" evidence="4">
    <location>
        <begin position="1373"/>
        <end position="1389"/>
    </location>
</feature>
<feature type="compositionally biased region" description="Low complexity" evidence="4">
    <location>
        <begin position="374"/>
        <end position="385"/>
    </location>
</feature>
<feature type="domain" description="CW-type" evidence="5">
    <location>
        <begin position="580"/>
        <end position="633"/>
    </location>
</feature>
<evidence type="ECO:0000256" key="4">
    <source>
        <dbReference type="SAM" id="MobiDB-lite"/>
    </source>
</evidence>
<feature type="region of interest" description="Disordered" evidence="4">
    <location>
        <begin position="138"/>
        <end position="158"/>
    </location>
</feature>
<dbReference type="InterPro" id="IPR056406">
    <property type="entry name" value="THD_CWZF3/5/7"/>
</dbReference>
<feature type="compositionally biased region" description="Basic and acidic residues" evidence="4">
    <location>
        <begin position="1200"/>
        <end position="1216"/>
    </location>
</feature>
<feature type="region of interest" description="Disordered" evidence="4">
    <location>
        <begin position="365"/>
        <end position="388"/>
    </location>
</feature>
<feature type="region of interest" description="Disordered" evidence="4">
    <location>
        <begin position="1284"/>
        <end position="1316"/>
    </location>
</feature>
<feature type="compositionally biased region" description="Basic and acidic residues" evidence="4">
    <location>
        <begin position="1360"/>
        <end position="1371"/>
    </location>
</feature>
<feature type="region of interest" description="Disordered" evidence="4">
    <location>
        <begin position="1195"/>
        <end position="1253"/>
    </location>
</feature>
<keyword evidence="7" id="KW-1185">Reference proteome</keyword>
<accession>A0A6A6MB89</accession>
<keyword evidence="1" id="KW-0479">Metal-binding</keyword>
<dbReference type="EMBL" id="JAAGAX010000006">
    <property type="protein sequence ID" value="KAF2310982.1"/>
    <property type="molecule type" value="Genomic_DNA"/>
</dbReference>
<name>A0A6A6MB89_HEVBR</name>